<reference evidence="2" key="2">
    <citation type="submission" date="2010-04" db="EMBL/GenBank/DDBJ databases">
        <authorList>
            <person name="Buell R."/>
            <person name="Hamilton J."/>
            <person name="Hostetler J."/>
        </authorList>
    </citation>
    <scope>NUCLEOTIDE SEQUENCE [LARGE SCALE GENOMIC DNA]</scope>
    <source>
        <strain evidence="2">DAOM:BR144</strain>
    </source>
</reference>
<name>K3WJG4_GLOUD</name>
<dbReference type="eggNOG" id="ENOG502SA38">
    <property type="taxonomic scope" value="Eukaryota"/>
</dbReference>
<evidence type="ECO:0000313" key="1">
    <source>
        <dbReference type="EnsemblProtists" id="PYU1_T005106"/>
    </source>
</evidence>
<dbReference type="EnsemblProtists" id="PYU1_T005106">
    <property type="protein sequence ID" value="PYU1_T005106"/>
    <property type="gene ID" value="PYU1_G005095"/>
</dbReference>
<dbReference type="AlphaFoldDB" id="K3WJG4"/>
<accession>K3WJG4</accession>
<sequence>MLDLHFSYLTLANKALLVTTRFRAIGHLYSALVDLKFLRKIQFFDQMLEIYEVGIFTPSRATATHGSYTRTYFVSSNVTEAAVDAMYGHSRPLRSQSQADILIEREALHLRDLSKIFRLVIENDTSVLGHGIKESSFKELLAEVSRICSRELFVDRVLSRDMLKFNDDLTGLFSALCDVLGRRDAHDASLRMNVPSVSRQYMVNRVLEDAVMLPLMSILDCLDASNRTVDVAALPIFSMILRNAKSSDLVALCKMATKVITRYCALSSDVYDARYFLLPPQPDFVVREFETVDFKIKTEDDGRFDEFLELMVLMGSCNGPLPPATAHHFLIQWVHRQVHTLHQAAAGSAHDIRLVEWMIQMAAFYAQPPLYIRQPRGPKTVKTTGISDQMAIRSTAIAGHTDIVRLMLEANSLHGLNTRTFHEKETLVRLTVKHGQQDLFDCLIALGAKILSEDG</sequence>
<dbReference type="InParanoid" id="K3WJG4"/>
<dbReference type="Proteomes" id="UP000019132">
    <property type="component" value="Unassembled WGS sequence"/>
</dbReference>
<dbReference type="HOGENOM" id="CLU_602007_0_0_1"/>
<dbReference type="EMBL" id="GL376564">
    <property type="status" value="NOT_ANNOTATED_CDS"/>
    <property type="molecule type" value="Genomic_DNA"/>
</dbReference>
<organism evidence="1 2">
    <name type="scientific">Globisporangium ultimum (strain ATCC 200006 / CBS 805.95 / DAOM BR144)</name>
    <name type="common">Pythium ultimum</name>
    <dbReference type="NCBI Taxonomy" id="431595"/>
    <lineage>
        <taxon>Eukaryota</taxon>
        <taxon>Sar</taxon>
        <taxon>Stramenopiles</taxon>
        <taxon>Oomycota</taxon>
        <taxon>Peronosporomycetes</taxon>
        <taxon>Pythiales</taxon>
        <taxon>Pythiaceae</taxon>
        <taxon>Globisporangium</taxon>
    </lineage>
</organism>
<evidence type="ECO:0000313" key="2">
    <source>
        <dbReference type="Proteomes" id="UP000019132"/>
    </source>
</evidence>
<reference evidence="1" key="3">
    <citation type="submission" date="2015-02" db="UniProtKB">
        <authorList>
            <consortium name="EnsemblProtists"/>
        </authorList>
    </citation>
    <scope>IDENTIFICATION</scope>
    <source>
        <strain evidence="1">DAOM BR144</strain>
    </source>
</reference>
<dbReference type="VEuPathDB" id="FungiDB:PYU1_G005095"/>
<keyword evidence="2" id="KW-1185">Reference proteome</keyword>
<proteinExistence type="predicted"/>
<reference evidence="2" key="1">
    <citation type="journal article" date="2010" name="Genome Biol.">
        <title>Genome sequence of the necrotrophic plant pathogen Pythium ultimum reveals original pathogenicity mechanisms and effector repertoire.</title>
        <authorList>
            <person name="Levesque C.A."/>
            <person name="Brouwer H."/>
            <person name="Cano L."/>
            <person name="Hamilton J.P."/>
            <person name="Holt C."/>
            <person name="Huitema E."/>
            <person name="Raffaele S."/>
            <person name="Robideau G.P."/>
            <person name="Thines M."/>
            <person name="Win J."/>
            <person name="Zerillo M.M."/>
            <person name="Beakes G.W."/>
            <person name="Boore J.L."/>
            <person name="Busam D."/>
            <person name="Dumas B."/>
            <person name="Ferriera S."/>
            <person name="Fuerstenberg S.I."/>
            <person name="Gachon C.M."/>
            <person name="Gaulin E."/>
            <person name="Govers F."/>
            <person name="Grenville-Briggs L."/>
            <person name="Horner N."/>
            <person name="Hostetler J."/>
            <person name="Jiang R.H."/>
            <person name="Johnson J."/>
            <person name="Krajaejun T."/>
            <person name="Lin H."/>
            <person name="Meijer H.J."/>
            <person name="Moore B."/>
            <person name="Morris P."/>
            <person name="Phuntmart V."/>
            <person name="Puiu D."/>
            <person name="Shetty J."/>
            <person name="Stajich J.E."/>
            <person name="Tripathy S."/>
            <person name="Wawra S."/>
            <person name="van West P."/>
            <person name="Whitty B.R."/>
            <person name="Coutinho P.M."/>
            <person name="Henrissat B."/>
            <person name="Martin F."/>
            <person name="Thomas P.D."/>
            <person name="Tyler B.M."/>
            <person name="De Vries R.P."/>
            <person name="Kamoun S."/>
            <person name="Yandell M."/>
            <person name="Tisserat N."/>
            <person name="Buell C.R."/>
        </authorList>
    </citation>
    <scope>NUCLEOTIDE SEQUENCE</scope>
    <source>
        <strain evidence="2">DAOM:BR144</strain>
    </source>
</reference>
<protein>
    <submittedName>
        <fullName evidence="1">Uncharacterized protein</fullName>
    </submittedName>
</protein>